<name>H9X433_PINTA</name>
<evidence type="ECO:0000313" key="2">
    <source>
        <dbReference type="EMBL" id="AFG69018.1"/>
    </source>
</evidence>
<dbReference type="EMBL" id="FJ051887">
    <property type="protein sequence ID" value="AFG69026.1"/>
    <property type="molecule type" value="Genomic_DNA"/>
</dbReference>
<dbReference type="InterPro" id="IPR028009">
    <property type="entry name" value="ESCO_Acetyltransf_dom"/>
</dbReference>
<dbReference type="PANTHER" id="PTHR45884:SF2">
    <property type="entry name" value="N-ACETYLTRANSFERASE ECO"/>
    <property type="match status" value="1"/>
</dbReference>
<feature type="domain" description="N-acetyltransferase ESCO acetyl-transferase" evidence="1">
    <location>
        <begin position="53"/>
        <end position="121"/>
    </location>
</feature>
<dbReference type="GO" id="GO:0005634">
    <property type="term" value="C:nucleus"/>
    <property type="evidence" value="ECO:0007669"/>
    <property type="project" value="TreeGrafter"/>
</dbReference>
<evidence type="ECO:0000259" key="1">
    <source>
        <dbReference type="Pfam" id="PF13880"/>
    </source>
</evidence>
<dbReference type="InterPro" id="IPR016181">
    <property type="entry name" value="Acyl_CoA_acyltransferase"/>
</dbReference>
<sequence>ESHSKRGKHESTVMHFGNVKLTRQVAQTMHVTKDIKSSCKDPAGAIIYSEVPVPAVCGVRGLWVSRSERRKGIATKLLDAMRQTFALGYILEPCQCAFSQPTSDGKAFAASYCQRDSFLIYNSSVHPT</sequence>
<dbReference type="CDD" id="cd04301">
    <property type="entry name" value="NAT_SF"/>
    <property type="match status" value="1"/>
</dbReference>
<dbReference type="GO" id="GO:0000785">
    <property type="term" value="C:chromatin"/>
    <property type="evidence" value="ECO:0007669"/>
    <property type="project" value="TreeGrafter"/>
</dbReference>
<dbReference type="GO" id="GO:0007064">
    <property type="term" value="P:mitotic sister chromatid cohesion"/>
    <property type="evidence" value="ECO:0007669"/>
    <property type="project" value="TreeGrafter"/>
</dbReference>
<dbReference type="PANTHER" id="PTHR45884">
    <property type="entry name" value="N-ACETYLTRANSFERASE ECO"/>
    <property type="match status" value="1"/>
</dbReference>
<protein>
    <recommendedName>
        <fullName evidence="1">N-acetyltransferase ESCO acetyl-transferase domain-containing protein</fullName>
    </recommendedName>
</protein>
<evidence type="ECO:0000313" key="3">
    <source>
        <dbReference type="EMBL" id="AFG69026.1"/>
    </source>
</evidence>
<proteinExistence type="predicted"/>
<dbReference type="EMBL" id="FJ051886">
    <property type="protein sequence ID" value="AFG69029.1"/>
    <property type="molecule type" value="Genomic_DNA"/>
</dbReference>
<dbReference type="AlphaFoldDB" id="H9X433"/>
<gene>
    <name evidence="3" type="ORF">0_13348_01</name>
</gene>
<feature type="non-terminal residue" evidence="3">
    <location>
        <position position="1"/>
    </location>
</feature>
<accession>H9X433</accession>
<evidence type="ECO:0000313" key="4">
    <source>
        <dbReference type="EMBL" id="AFG69029.1"/>
    </source>
</evidence>
<organism evidence="3">
    <name type="scientific">Pinus taeda</name>
    <name type="common">Loblolly pine</name>
    <dbReference type="NCBI Taxonomy" id="3352"/>
    <lineage>
        <taxon>Eukaryota</taxon>
        <taxon>Viridiplantae</taxon>
        <taxon>Streptophyta</taxon>
        <taxon>Embryophyta</taxon>
        <taxon>Tracheophyta</taxon>
        <taxon>Spermatophyta</taxon>
        <taxon>Pinopsida</taxon>
        <taxon>Pinidae</taxon>
        <taxon>Conifers I</taxon>
        <taxon>Pinales</taxon>
        <taxon>Pinaceae</taxon>
        <taxon>Pinus</taxon>
        <taxon>Pinus subgen. Pinus</taxon>
    </lineage>
</organism>
<dbReference type="Pfam" id="PF13880">
    <property type="entry name" value="Acetyltransf_13"/>
    <property type="match status" value="1"/>
</dbReference>
<dbReference type="EMBL" id="FJ051875">
    <property type="protein sequence ID" value="AFG69018.1"/>
    <property type="molecule type" value="Genomic_DNA"/>
</dbReference>
<dbReference type="GO" id="GO:0061733">
    <property type="term" value="F:protein-lysine-acetyltransferase activity"/>
    <property type="evidence" value="ECO:0007669"/>
    <property type="project" value="TreeGrafter"/>
</dbReference>
<dbReference type="SUPFAM" id="SSF55729">
    <property type="entry name" value="Acyl-CoA N-acyltransferases (Nat)"/>
    <property type="match status" value="1"/>
</dbReference>
<reference evidence="3" key="1">
    <citation type="submission" date="2008-08" db="EMBL/GenBank/DDBJ databases">
        <title>Nucleotide Diversity and Divergence in the Loblolly Pine Gene Space.</title>
        <authorList>
            <person name="Neale D.B."/>
            <person name="Wegrzyn J.L."/>
            <person name="Lee J.M."/>
            <person name="Eckert A.J."/>
            <person name="Liechty J.D."/>
            <person name="Stevens K.A."/>
            <person name="Langley C.H."/>
        </authorList>
    </citation>
    <scope>NUCLEOTIDE SEQUENCE</scope>
    <source>
        <strain evidence="2">4804</strain>
        <strain evidence="4">4809</strain>
        <strain evidence="3">4821</strain>
        <tissue evidence="3">Megagametophyte</tissue>
    </source>
</reference>